<evidence type="ECO:0000313" key="1">
    <source>
        <dbReference type="EMBL" id="CAA0810123.1"/>
    </source>
</evidence>
<gene>
    <name evidence="1" type="ORF">SHERM_11953</name>
</gene>
<dbReference type="EMBL" id="CACSLK010004817">
    <property type="protein sequence ID" value="CAA0810123.1"/>
    <property type="molecule type" value="Genomic_DNA"/>
</dbReference>
<dbReference type="Proteomes" id="UP001153555">
    <property type="component" value="Unassembled WGS sequence"/>
</dbReference>
<feature type="non-terminal residue" evidence="1">
    <location>
        <position position="1"/>
    </location>
</feature>
<protein>
    <submittedName>
        <fullName evidence="1">Uncharacterized protein</fullName>
    </submittedName>
</protein>
<organism evidence="1 2">
    <name type="scientific">Striga hermonthica</name>
    <name type="common">Purple witchweed</name>
    <name type="synonym">Buchnera hermonthica</name>
    <dbReference type="NCBI Taxonomy" id="68872"/>
    <lineage>
        <taxon>Eukaryota</taxon>
        <taxon>Viridiplantae</taxon>
        <taxon>Streptophyta</taxon>
        <taxon>Embryophyta</taxon>
        <taxon>Tracheophyta</taxon>
        <taxon>Spermatophyta</taxon>
        <taxon>Magnoliopsida</taxon>
        <taxon>eudicotyledons</taxon>
        <taxon>Gunneridae</taxon>
        <taxon>Pentapetalae</taxon>
        <taxon>asterids</taxon>
        <taxon>lamiids</taxon>
        <taxon>Lamiales</taxon>
        <taxon>Orobanchaceae</taxon>
        <taxon>Buchnereae</taxon>
        <taxon>Striga</taxon>
    </lineage>
</organism>
<comment type="caution">
    <text evidence="1">The sequence shown here is derived from an EMBL/GenBank/DDBJ whole genome shotgun (WGS) entry which is preliminary data.</text>
</comment>
<proteinExistence type="predicted"/>
<reference evidence="1" key="1">
    <citation type="submission" date="2019-12" db="EMBL/GenBank/DDBJ databases">
        <authorList>
            <person name="Scholes J."/>
        </authorList>
    </citation>
    <scope>NUCLEOTIDE SEQUENCE</scope>
</reference>
<name>A0A9N7MM43_STRHE</name>
<accession>A0A9N7MM43</accession>
<evidence type="ECO:0000313" key="2">
    <source>
        <dbReference type="Proteomes" id="UP001153555"/>
    </source>
</evidence>
<sequence>MAPPKAILRQVEKLCSNLLWARDDSNLKRVFRAWDRLTFPVAENGLALRSLEDVLRAFSCKIWWKWCTGKGLWARYLQQVSWENSVARRRLIDVDSLMRSNTLVQDVYINGRWDVSALEELLPQDALQYVLTFHFEFLPRSDVIIWRPSLRGISLLSLFTS</sequence>
<dbReference type="OrthoDB" id="1750433at2759"/>
<dbReference type="AlphaFoldDB" id="A0A9N7MM43"/>
<keyword evidence="2" id="KW-1185">Reference proteome</keyword>